<dbReference type="NCBIfam" id="TIGR02209">
    <property type="entry name" value="ftsL_broad"/>
    <property type="match status" value="1"/>
</dbReference>
<evidence type="ECO:0000256" key="8">
    <source>
        <dbReference type="NCBIfam" id="TIGR02209"/>
    </source>
</evidence>
<evidence type="ECO:0000256" key="10">
    <source>
        <dbReference type="SAM" id="Phobius"/>
    </source>
</evidence>
<gene>
    <name evidence="11" type="primary">ftsL_1</name>
    <name evidence="11" type="ORF">PAECIP111893_03721</name>
</gene>
<evidence type="ECO:0000256" key="5">
    <source>
        <dbReference type="ARBA" id="ARBA00022989"/>
    </source>
</evidence>
<name>A0ABN8GTP1_9BACL</name>
<keyword evidence="4 10" id="KW-0812">Transmembrane</keyword>
<keyword evidence="7" id="KW-0131">Cell cycle</keyword>
<feature type="region of interest" description="Disordered" evidence="9">
    <location>
        <begin position="105"/>
        <end position="133"/>
    </location>
</feature>
<evidence type="ECO:0000256" key="2">
    <source>
        <dbReference type="ARBA" id="ARBA00022475"/>
    </source>
</evidence>
<feature type="compositionally biased region" description="Polar residues" evidence="9">
    <location>
        <begin position="124"/>
        <end position="133"/>
    </location>
</feature>
<evidence type="ECO:0000256" key="6">
    <source>
        <dbReference type="ARBA" id="ARBA00023136"/>
    </source>
</evidence>
<evidence type="ECO:0000256" key="1">
    <source>
        <dbReference type="ARBA" id="ARBA00004401"/>
    </source>
</evidence>
<comment type="subcellular location">
    <subcellularLocation>
        <location evidence="1">Cell membrane</location>
        <topology evidence="1">Single-pass type II membrane protein</topology>
    </subcellularLocation>
</comment>
<evidence type="ECO:0000313" key="11">
    <source>
        <dbReference type="EMBL" id="CAH1213843.1"/>
    </source>
</evidence>
<evidence type="ECO:0000256" key="9">
    <source>
        <dbReference type="SAM" id="MobiDB-lite"/>
    </source>
</evidence>
<organism evidence="11 12">
    <name type="scientific">Paenibacillus plantiphilus</name>
    <dbReference type="NCBI Taxonomy" id="2905650"/>
    <lineage>
        <taxon>Bacteria</taxon>
        <taxon>Bacillati</taxon>
        <taxon>Bacillota</taxon>
        <taxon>Bacilli</taxon>
        <taxon>Bacillales</taxon>
        <taxon>Paenibacillaceae</taxon>
        <taxon>Paenibacillus</taxon>
    </lineage>
</organism>
<sequence length="133" mass="15532">MAYVNGNLALQPKKKTTPPQTFRETKKVVVKRKSLPVQEKLLYMFTILVCVLVASVILFRYAQIYEMNADVRDMTRKYEKMAVEMKELQIQVEKLKNPERITEQARKTGMIENDQDPIKVKTGDNYNETAMKE</sequence>
<dbReference type="Pfam" id="PF04977">
    <property type="entry name" value="DivIC"/>
    <property type="match status" value="1"/>
</dbReference>
<evidence type="ECO:0000256" key="7">
    <source>
        <dbReference type="ARBA" id="ARBA00023306"/>
    </source>
</evidence>
<keyword evidence="5 10" id="KW-1133">Transmembrane helix</keyword>
<keyword evidence="6 10" id="KW-0472">Membrane</keyword>
<comment type="caution">
    <text evidence="11">The sequence shown here is derived from an EMBL/GenBank/DDBJ whole genome shotgun (WGS) entry which is preliminary data.</text>
</comment>
<keyword evidence="12" id="KW-1185">Reference proteome</keyword>
<feature type="transmembrane region" description="Helical" evidence="10">
    <location>
        <begin position="41"/>
        <end position="62"/>
    </location>
</feature>
<keyword evidence="3 11" id="KW-0132">Cell division</keyword>
<dbReference type="InterPro" id="IPR011922">
    <property type="entry name" value="Cell_div_FtsL"/>
</dbReference>
<accession>A0ABN8GTP1</accession>
<dbReference type="EMBL" id="CAKMMF010000022">
    <property type="protein sequence ID" value="CAH1213843.1"/>
    <property type="molecule type" value="Genomic_DNA"/>
</dbReference>
<proteinExistence type="predicted"/>
<dbReference type="GO" id="GO:0051301">
    <property type="term" value="P:cell division"/>
    <property type="evidence" value="ECO:0007669"/>
    <property type="project" value="UniProtKB-KW"/>
</dbReference>
<keyword evidence="2" id="KW-1003">Cell membrane</keyword>
<dbReference type="Proteomes" id="UP000838686">
    <property type="component" value="Unassembled WGS sequence"/>
</dbReference>
<protein>
    <recommendedName>
        <fullName evidence="8">Cell division protein FtsL</fullName>
    </recommendedName>
</protein>
<dbReference type="InterPro" id="IPR007060">
    <property type="entry name" value="FtsL/DivIC"/>
</dbReference>
<evidence type="ECO:0000256" key="4">
    <source>
        <dbReference type="ARBA" id="ARBA00022692"/>
    </source>
</evidence>
<dbReference type="RefSeq" id="WP_236344085.1">
    <property type="nucleotide sequence ID" value="NZ_CAKMMF010000022.1"/>
</dbReference>
<evidence type="ECO:0000256" key="3">
    <source>
        <dbReference type="ARBA" id="ARBA00022618"/>
    </source>
</evidence>
<evidence type="ECO:0000313" key="12">
    <source>
        <dbReference type="Proteomes" id="UP000838686"/>
    </source>
</evidence>
<reference evidence="11" key="1">
    <citation type="submission" date="2022-01" db="EMBL/GenBank/DDBJ databases">
        <authorList>
            <person name="Criscuolo A."/>
        </authorList>
    </citation>
    <scope>NUCLEOTIDE SEQUENCE</scope>
    <source>
        <strain evidence="11">CIP111893</strain>
    </source>
</reference>